<keyword evidence="7" id="KW-0808">Transferase</keyword>
<evidence type="ECO:0000256" key="5">
    <source>
        <dbReference type="ARBA" id="ARBA00012458"/>
    </source>
</evidence>
<dbReference type="SUPFAM" id="SSF51717">
    <property type="entry name" value="Dihydropteroate synthetase-like"/>
    <property type="match status" value="1"/>
</dbReference>
<evidence type="ECO:0000256" key="2">
    <source>
        <dbReference type="ARBA" id="ARBA00001946"/>
    </source>
</evidence>
<keyword evidence="14" id="KW-1185">Reference proteome</keyword>
<evidence type="ECO:0000256" key="10">
    <source>
        <dbReference type="ARBA" id="ARBA00022909"/>
    </source>
</evidence>
<protein>
    <recommendedName>
        <fullName evidence="6">Dihydropteroate synthase</fullName>
        <ecNumber evidence="5">2.5.1.15</ecNumber>
    </recommendedName>
    <alternativeName>
        <fullName evidence="11">Dihydropteroate pyrophosphorylase</fullName>
    </alternativeName>
</protein>
<dbReference type="CDD" id="cd00739">
    <property type="entry name" value="DHPS"/>
    <property type="match status" value="1"/>
</dbReference>
<evidence type="ECO:0000256" key="6">
    <source>
        <dbReference type="ARBA" id="ARBA00016919"/>
    </source>
</evidence>
<evidence type="ECO:0000259" key="12">
    <source>
        <dbReference type="PROSITE" id="PS50972"/>
    </source>
</evidence>
<dbReference type="InterPro" id="IPR011005">
    <property type="entry name" value="Dihydropteroate_synth-like_sf"/>
</dbReference>
<dbReference type="PATRIC" id="fig|380242.3.peg.4071"/>
<evidence type="ECO:0000256" key="4">
    <source>
        <dbReference type="ARBA" id="ARBA00009503"/>
    </source>
</evidence>
<dbReference type="EC" id="2.5.1.15" evidence="5"/>
<comment type="catalytic activity">
    <reaction evidence="1">
        <text>(7,8-dihydropterin-6-yl)methyl diphosphate + 4-aminobenzoate = 7,8-dihydropteroate + diphosphate</text>
        <dbReference type="Rhea" id="RHEA:19949"/>
        <dbReference type="ChEBI" id="CHEBI:17836"/>
        <dbReference type="ChEBI" id="CHEBI:17839"/>
        <dbReference type="ChEBI" id="CHEBI:33019"/>
        <dbReference type="ChEBI" id="CHEBI:72950"/>
        <dbReference type="EC" id="2.5.1.15"/>
    </reaction>
</comment>
<dbReference type="GO" id="GO:0005829">
    <property type="term" value="C:cytosol"/>
    <property type="evidence" value="ECO:0007669"/>
    <property type="project" value="TreeGrafter"/>
</dbReference>
<dbReference type="Proteomes" id="UP000034954">
    <property type="component" value="Unassembled WGS sequence"/>
</dbReference>
<keyword evidence="10" id="KW-0289">Folate biosynthesis</keyword>
<evidence type="ECO:0000313" key="13">
    <source>
        <dbReference type="EMBL" id="KKO18025.1"/>
    </source>
</evidence>
<comment type="cofactor">
    <cofactor evidence="2">
        <name>Mg(2+)</name>
        <dbReference type="ChEBI" id="CHEBI:18420"/>
    </cofactor>
</comment>
<dbReference type="InterPro" id="IPR000489">
    <property type="entry name" value="Pterin-binding_dom"/>
</dbReference>
<organism evidence="13 14">
    <name type="scientific">Candidatus Brocadia fulgida</name>
    <dbReference type="NCBI Taxonomy" id="380242"/>
    <lineage>
        <taxon>Bacteria</taxon>
        <taxon>Pseudomonadati</taxon>
        <taxon>Planctomycetota</taxon>
        <taxon>Candidatus Brocadiia</taxon>
        <taxon>Candidatus Brocadiales</taxon>
        <taxon>Candidatus Brocadiaceae</taxon>
        <taxon>Candidatus Brocadia</taxon>
    </lineage>
</organism>
<evidence type="ECO:0000256" key="8">
    <source>
        <dbReference type="ARBA" id="ARBA00022723"/>
    </source>
</evidence>
<dbReference type="PANTHER" id="PTHR20941">
    <property type="entry name" value="FOLATE SYNTHESIS PROTEINS"/>
    <property type="match status" value="1"/>
</dbReference>
<dbReference type="PROSITE" id="PS50972">
    <property type="entry name" value="PTERIN_BINDING"/>
    <property type="match status" value="1"/>
</dbReference>
<evidence type="ECO:0000256" key="1">
    <source>
        <dbReference type="ARBA" id="ARBA00000012"/>
    </source>
</evidence>
<comment type="similarity">
    <text evidence="4">Belongs to the DHPS family.</text>
</comment>
<evidence type="ECO:0000256" key="7">
    <source>
        <dbReference type="ARBA" id="ARBA00022679"/>
    </source>
</evidence>
<evidence type="ECO:0000313" key="14">
    <source>
        <dbReference type="Proteomes" id="UP000034954"/>
    </source>
</evidence>
<dbReference type="InterPro" id="IPR006390">
    <property type="entry name" value="DHP_synth_dom"/>
</dbReference>
<keyword evidence="8" id="KW-0479">Metal-binding</keyword>
<sequence>MRDVAIMDTPLPKSGQTIQDRPDNLKRGCFDVPYPQGILNLGTKTYVMGILNVTPDSFYDGKRYATHESAVEHALDMVNCGADIIDVGGESTRPGASPVTETEEITRVIPLIKLLSKRIRAPISIDTYKAAVAERAIDAGASIINDIGGLRMDKEMARVAAVSQVPVIIMHKKGSTRTMQKYPLRKNACAEIRSFLKKSISLAVSAGVKRERIIVDPGIGFGKTVQQNLEILRRLREFASLGFPVMVGTSRKKFIGAVLDLPVHERLYGTLATLAVAVMNGAHMVRVHDVREAAQVVTLCDAIGNR</sequence>
<dbReference type="FunFam" id="3.20.20.20:FF:000006">
    <property type="entry name" value="Dihydropteroate synthase"/>
    <property type="match status" value="1"/>
</dbReference>
<dbReference type="Gene3D" id="3.20.20.20">
    <property type="entry name" value="Dihydropteroate synthase-like"/>
    <property type="match status" value="1"/>
</dbReference>
<name>A0A0M2UQU9_9BACT</name>
<dbReference type="PROSITE" id="PS00793">
    <property type="entry name" value="DHPS_2"/>
    <property type="match status" value="1"/>
</dbReference>
<keyword evidence="9" id="KW-0460">Magnesium</keyword>
<dbReference type="Pfam" id="PF00809">
    <property type="entry name" value="Pterin_bind"/>
    <property type="match status" value="1"/>
</dbReference>
<dbReference type="NCBIfam" id="TIGR01496">
    <property type="entry name" value="DHPS"/>
    <property type="match status" value="1"/>
</dbReference>
<dbReference type="GO" id="GO:0004156">
    <property type="term" value="F:dihydropteroate synthase activity"/>
    <property type="evidence" value="ECO:0007669"/>
    <property type="project" value="UniProtKB-EC"/>
</dbReference>
<dbReference type="AlphaFoldDB" id="A0A0M2UQU9"/>
<dbReference type="GO" id="GO:0046872">
    <property type="term" value="F:metal ion binding"/>
    <property type="evidence" value="ECO:0007669"/>
    <property type="project" value="UniProtKB-KW"/>
</dbReference>
<dbReference type="GO" id="GO:0046654">
    <property type="term" value="P:tetrahydrofolate biosynthetic process"/>
    <property type="evidence" value="ECO:0007669"/>
    <property type="project" value="TreeGrafter"/>
</dbReference>
<dbReference type="GO" id="GO:0046656">
    <property type="term" value="P:folic acid biosynthetic process"/>
    <property type="evidence" value="ECO:0007669"/>
    <property type="project" value="UniProtKB-KW"/>
</dbReference>
<reference evidence="13 14" key="1">
    <citation type="journal article" date="2013" name="BMC Microbiol.">
        <title>Identification of the type II cytochrome c maturation pathway in anammox bacteria by comparative genomics.</title>
        <authorList>
            <person name="Ferousi C."/>
            <person name="Speth D.R."/>
            <person name="Reimann J."/>
            <person name="Op den Camp H.J."/>
            <person name="Allen J.W."/>
            <person name="Keltjens J.T."/>
            <person name="Jetten M.S."/>
        </authorList>
    </citation>
    <scope>NUCLEOTIDE SEQUENCE [LARGE SCALE GENOMIC DNA]</scope>
    <source>
        <strain evidence="13">RU1</strain>
    </source>
</reference>
<evidence type="ECO:0000256" key="3">
    <source>
        <dbReference type="ARBA" id="ARBA00004763"/>
    </source>
</evidence>
<comment type="caution">
    <text evidence="13">The sequence shown here is derived from an EMBL/GenBank/DDBJ whole genome shotgun (WGS) entry which is preliminary data.</text>
</comment>
<feature type="domain" description="Pterin-binding" evidence="12">
    <location>
        <begin position="45"/>
        <end position="298"/>
    </location>
</feature>
<dbReference type="EMBL" id="LAQJ01000301">
    <property type="protein sequence ID" value="KKO18025.1"/>
    <property type="molecule type" value="Genomic_DNA"/>
</dbReference>
<proteinExistence type="inferred from homology"/>
<evidence type="ECO:0000256" key="9">
    <source>
        <dbReference type="ARBA" id="ARBA00022842"/>
    </source>
</evidence>
<dbReference type="PANTHER" id="PTHR20941:SF1">
    <property type="entry name" value="FOLIC ACID SYNTHESIS PROTEIN FOL1"/>
    <property type="match status" value="1"/>
</dbReference>
<dbReference type="InterPro" id="IPR045031">
    <property type="entry name" value="DHP_synth-like"/>
</dbReference>
<gene>
    <name evidence="13" type="ORF">BROFUL_03303</name>
</gene>
<evidence type="ECO:0000256" key="11">
    <source>
        <dbReference type="ARBA" id="ARBA00030193"/>
    </source>
</evidence>
<accession>A0A0M2UQU9</accession>
<comment type="pathway">
    <text evidence="3">Cofactor biosynthesis; tetrahydrofolate biosynthesis; 7,8-dihydrofolate from 2-amino-4-hydroxy-6-hydroxymethyl-7,8-dihydropteridine diphosphate and 4-aminobenzoate: step 1/2.</text>
</comment>